<dbReference type="GO" id="GO:0009279">
    <property type="term" value="C:cell outer membrane"/>
    <property type="evidence" value="ECO:0007669"/>
    <property type="project" value="UniProtKB-SubCell"/>
</dbReference>
<dbReference type="GO" id="GO:0044718">
    <property type="term" value="P:siderophore transmembrane transport"/>
    <property type="evidence" value="ECO:0007669"/>
    <property type="project" value="TreeGrafter"/>
</dbReference>
<keyword evidence="2" id="KW-1134">Transmembrane beta strand</keyword>
<dbReference type="InterPro" id="IPR012910">
    <property type="entry name" value="Plug_dom"/>
</dbReference>
<organism evidence="6 7">
    <name type="scientific">Winogradskyella luteola</name>
    <dbReference type="NCBI Taxonomy" id="2828330"/>
    <lineage>
        <taxon>Bacteria</taxon>
        <taxon>Pseudomonadati</taxon>
        <taxon>Bacteroidota</taxon>
        <taxon>Flavobacteriia</taxon>
        <taxon>Flavobacteriales</taxon>
        <taxon>Flavobacteriaceae</taxon>
        <taxon>Winogradskyella</taxon>
    </lineage>
</organism>
<keyword evidence="7" id="KW-1185">Reference proteome</keyword>
<keyword evidence="2" id="KW-0813">Transport</keyword>
<evidence type="ECO:0000259" key="5">
    <source>
        <dbReference type="Pfam" id="PF07715"/>
    </source>
</evidence>
<sequence>MTRLIIGLIMAYSCYGYSQDCSYTFLGELNDFHDGSPIESATIFIKELDKYLISDFDGKFKIESLCSGTLTLTISHVGCETKTVSYDVDGDTFKKILIEHHVEELDEVSVSTNASRKETKTAQETVIKSNTLRRYSSLSLGDALKEVSGVSSINTGNTIVKPMINGLHSSRLLILNNNVRLQDQEWGIEHAPNIDINSASQISVIKGSGALAYGGDAIGGVIVIKPNRIIRRDTLYGRTIIGGQTNGRGYNLTSSLYKNYKSGWFASIQGTLKQNGDFETPDYNLNNTGVKSHSFSVRAGKRQFESGFEVYYSFIDNEIGILSASHIGNVNDLITAINSPRPSIIRNFDYDITNPRQKVKHHLLKTNYYKRFKNFGKVSLQYDYQNNNRLEFDIRRGELNERAALDLTLQTHTLLADVNLDSNLDRKINFGILTRYQENDAPNTGVRRLIPNYQKYDFGTYVTSEWQLSDNVLLDAGIRYDFNRVDAKKYYRRTRWEERGYDVDFADFVIPGDFGSDVFTNPVFNYHNISAATGIRYNINETSYLLANYNLASRPPNPAELFSDGLHHSAARIELGDLRFNPEIANRLSVTYSYQNSKFHGVFETFYNVVNDYMYLRPSGVQQSNRGAFPVWQYEQTNATLFGLDVSSQYNITQNFSWLNKTSFIKGYDTTEDSPLIDIPAFSTLNGITYTNNDWYNFSVSLKSEWVFEQNEFPDFDFETVNPTTGETVLLDVSTPPPAYNLFHFYSEATFSFNETTDLNVALGVNNILNTSYRNYLNRLRFFADDLGRNITIQLQLNF</sequence>
<evidence type="ECO:0000259" key="4">
    <source>
        <dbReference type="Pfam" id="PF00593"/>
    </source>
</evidence>
<dbReference type="Pfam" id="PF07715">
    <property type="entry name" value="Plug"/>
    <property type="match status" value="1"/>
</dbReference>
<evidence type="ECO:0000313" key="6">
    <source>
        <dbReference type="EMBL" id="MBV7268184.1"/>
    </source>
</evidence>
<gene>
    <name evidence="6" type="ORF">KCG49_03135</name>
</gene>
<keyword evidence="2" id="KW-0998">Cell outer membrane</keyword>
<dbReference type="AlphaFoldDB" id="A0A9X1F6J9"/>
<keyword evidence="2" id="KW-0812">Transmembrane</keyword>
<keyword evidence="6" id="KW-0675">Receptor</keyword>
<reference evidence="6" key="1">
    <citation type="submission" date="2021-04" db="EMBL/GenBank/DDBJ databases">
        <authorList>
            <person name="Pira H."/>
            <person name="Risdian C."/>
            <person name="Wink J."/>
        </authorList>
    </citation>
    <scope>NUCLEOTIDE SEQUENCE</scope>
    <source>
        <strain evidence="6">WHY3</strain>
    </source>
</reference>
<dbReference type="Pfam" id="PF00593">
    <property type="entry name" value="TonB_dep_Rec_b-barrel"/>
    <property type="match status" value="1"/>
</dbReference>
<feature type="domain" description="TonB-dependent receptor plug" evidence="5">
    <location>
        <begin position="119"/>
        <end position="221"/>
    </location>
</feature>
<dbReference type="EMBL" id="JAGSPD010000002">
    <property type="protein sequence ID" value="MBV7268184.1"/>
    <property type="molecule type" value="Genomic_DNA"/>
</dbReference>
<dbReference type="RefSeq" id="WP_218544728.1">
    <property type="nucleotide sequence ID" value="NZ_JAGSPD010000002.1"/>
</dbReference>
<dbReference type="Proteomes" id="UP001138894">
    <property type="component" value="Unassembled WGS sequence"/>
</dbReference>
<dbReference type="PROSITE" id="PS52016">
    <property type="entry name" value="TONB_DEPENDENT_REC_3"/>
    <property type="match status" value="1"/>
</dbReference>
<dbReference type="GO" id="GO:0015344">
    <property type="term" value="F:siderophore uptake transmembrane transporter activity"/>
    <property type="evidence" value="ECO:0007669"/>
    <property type="project" value="TreeGrafter"/>
</dbReference>
<accession>A0A9X1F6J9</accession>
<comment type="caution">
    <text evidence="6">The sequence shown here is derived from an EMBL/GenBank/DDBJ whole genome shotgun (WGS) entry which is preliminary data.</text>
</comment>
<comment type="subcellular location">
    <subcellularLocation>
        <location evidence="2">Cell outer membrane</location>
        <topology evidence="2">Multi-pass membrane protein</topology>
    </subcellularLocation>
</comment>
<proteinExistence type="inferred from homology"/>
<name>A0A9X1F6J9_9FLAO</name>
<evidence type="ECO:0000256" key="3">
    <source>
        <dbReference type="RuleBase" id="RU003357"/>
    </source>
</evidence>
<dbReference type="PANTHER" id="PTHR30069">
    <property type="entry name" value="TONB-DEPENDENT OUTER MEMBRANE RECEPTOR"/>
    <property type="match status" value="1"/>
</dbReference>
<keyword evidence="3" id="KW-0798">TonB box</keyword>
<dbReference type="InterPro" id="IPR039426">
    <property type="entry name" value="TonB-dep_rcpt-like"/>
</dbReference>
<keyword evidence="2 3" id="KW-0472">Membrane</keyword>
<evidence type="ECO:0000313" key="7">
    <source>
        <dbReference type="Proteomes" id="UP001138894"/>
    </source>
</evidence>
<dbReference type="Pfam" id="PF13715">
    <property type="entry name" value="CarbopepD_reg_2"/>
    <property type="match status" value="1"/>
</dbReference>
<evidence type="ECO:0000256" key="1">
    <source>
        <dbReference type="ARBA" id="ARBA00022729"/>
    </source>
</evidence>
<evidence type="ECO:0000256" key="2">
    <source>
        <dbReference type="PROSITE-ProRule" id="PRU01360"/>
    </source>
</evidence>
<dbReference type="PANTHER" id="PTHR30069:SF29">
    <property type="entry name" value="HEMOGLOBIN AND HEMOGLOBIN-HAPTOGLOBIN-BINDING PROTEIN 1-RELATED"/>
    <property type="match status" value="1"/>
</dbReference>
<keyword evidence="1" id="KW-0732">Signal</keyword>
<protein>
    <submittedName>
        <fullName evidence="6">TonB-dependent receptor</fullName>
    </submittedName>
</protein>
<comment type="similarity">
    <text evidence="2 3">Belongs to the TonB-dependent receptor family.</text>
</comment>
<feature type="domain" description="TonB-dependent receptor-like beta-barrel" evidence="4">
    <location>
        <begin position="343"/>
        <end position="768"/>
    </location>
</feature>
<dbReference type="InterPro" id="IPR000531">
    <property type="entry name" value="Beta-barrel_TonB"/>
</dbReference>